<gene>
    <name evidence="8" type="ORF">C5167_002013</name>
</gene>
<dbReference type="InterPro" id="IPR040911">
    <property type="entry name" value="Exostosin_GT47"/>
</dbReference>
<keyword evidence="6" id="KW-1133">Transmembrane helix</keyword>
<evidence type="ECO:0000256" key="6">
    <source>
        <dbReference type="SAM" id="Phobius"/>
    </source>
</evidence>
<comment type="subcellular location">
    <subcellularLocation>
        <location evidence="1">Golgi apparatus membrane</location>
        <topology evidence="1">Single-pass type II membrane protein</topology>
    </subcellularLocation>
</comment>
<evidence type="ECO:0000313" key="9">
    <source>
        <dbReference type="Proteomes" id="UP000316621"/>
    </source>
</evidence>
<reference evidence="8 9" key="1">
    <citation type="journal article" date="2018" name="Science">
        <title>The opium poppy genome and morphinan production.</title>
        <authorList>
            <person name="Guo L."/>
            <person name="Winzer T."/>
            <person name="Yang X."/>
            <person name="Li Y."/>
            <person name="Ning Z."/>
            <person name="He Z."/>
            <person name="Teodor R."/>
            <person name="Lu Y."/>
            <person name="Bowser T.A."/>
            <person name="Graham I.A."/>
            <person name="Ye K."/>
        </authorList>
    </citation>
    <scope>NUCLEOTIDE SEQUENCE [LARGE SCALE GENOMIC DNA]</scope>
    <source>
        <strain evidence="9">cv. HN1</strain>
        <tissue evidence="8">Leaves</tissue>
    </source>
</reference>
<protein>
    <recommendedName>
        <fullName evidence="7">Exostosin GT47 domain-containing protein</fullName>
    </recommendedName>
</protein>
<dbReference type="Proteomes" id="UP000316621">
    <property type="component" value="Chromosome 9"/>
</dbReference>
<feature type="domain" description="Exostosin GT47" evidence="7">
    <location>
        <begin position="143"/>
        <end position="424"/>
    </location>
</feature>
<evidence type="ECO:0000256" key="4">
    <source>
        <dbReference type="ARBA" id="ARBA00022968"/>
    </source>
</evidence>
<evidence type="ECO:0000256" key="5">
    <source>
        <dbReference type="ARBA" id="ARBA00023034"/>
    </source>
</evidence>
<dbReference type="EMBL" id="CM010723">
    <property type="protein sequence ID" value="RZC77777.1"/>
    <property type="molecule type" value="Genomic_DNA"/>
</dbReference>
<evidence type="ECO:0000259" key="7">
    <source>
        <dbReference type="Pfam" id="PF03016"/>
    </source>
</evidence>
<dbReference type="Pfam" id="PF03016">
    <property type="entry name" value="Exostosin_GT47"/>
    <property type="match status" value="1"/>
</dbReference>
<keyword evidence="9" id="KW-1185">Reference proteome</keyword>
<dbReference type="OrthoDB" id="1924787at2759"/>
<dbReference type="PANTHER" id="PTHR11062:SF300">
    <property type="entry name" value="EXOSTOSIN GT47 DOMAIN-CONTAINING PROTEIN"/>
    <property type="match status" value="1"/>
</dbReference>
<comment type="similarity">
    <text evidence="2">Belongs to the glycosyltransferase 47 family.</text>
</comment>
<keyword evidence="5" id="KW-0333">Golgi apparatus</keyword>
<dbReference type="PANTHER" id="PTHR11062">
    <property type="entry name" value="EXOSTOSIN HEPARAN SULFATE GLYCOSYLTRANSFERASE -RELATED"/>
    <property type="match status" value="1"/>
</dbReference>
<feature type="transmembrane region" description="Helical" evidence="6">
    <location>
        <begin position="20"/>
        <end position="38"/>
    </location>
</feature>
<proteinExistence type="inferred from homology"/>
<dbReference type="GO" id="GO:0000139">
    <property type="term" value="C:Golgi membrane"/>
    <property type="evidence" value="ECO:0007669"/>
    <property type="project" value="UniProtKB-SubCell"/>
</dbReference>
<keyword evidence="6" id="KW-0812">Transmembrane</keyword>
<organism evidence="8 9">
    <name type="scientific">Papaver somniferum</name>
    <name type="common">Opium poppy</name>
    <dbReference type="NCBI Taxonomy" id="3469"/>
    <lineage>
        <taxon>Eukaryota</taxon>
        <taxon>Viridiplantae</taxon>
        <taxon>Streptophyta</taxon>
        <taxon>Embryophyta</taxon>
        <taxon>Tracheophyta</taxon>
        <taxon>Spermatophyta</taxon>
        <taxon>Magnoliopsida</taxon>
        <taxon>Ranunculales</taxon>
        <taxon>Papaveraceae</taxon>
        <taxon>Papaveroideae</taxon>
        <taxon>Papaver</taxon>
    </lineage>
</organism>
<keyword evidence="3" id="KW-0328">Glycosyltransferase</keyword>
<sequence length="473" mass="53817">MPSLISPSTPTFSSSTSSKLQWVVIISTLIIGFVIMISNKNPDCLSENNGGKTSPHAVTTHNQENENGEALLLSSSSSSSFRRTDNSRILSEQLSKLQGLEEGLARARSGIRNAARNQTSHGEDKNSIYRNAGEFHWSYSKMEKMFKIYVYEEGNPPLFHNGPYKGLYSTEGMFINGIETSKQLRTRDPDRAHVYFLPFSIKVMVRYLYESDSQDVEPIKRTIADYVDIIARKYPYWNRSSGADHSMLSCHDWGPRTSSSIPLLNKNSIRALCNANTSEGFNPSKDLSFPEINLRKGNLPVIVEGLPPSDRSILGFFAGRLHGNIRVILVQHWKDKDDKILVYDHLPAGISYGTMMRKSRFCLCPSGYEVASPRIVESIYSECVPVLISDHYVPPFSDILNWNSFSVQVRVNEIPNLKTILMSITEERYLELHKNLKQVLKHFMVNDPPVRHDAFYMTIHSIWLRRLNFRINT</sequence>
<keyword evidence="6" id="KW-0472">Membrane</keyword>
<dbReference type="OMA" id="AFHMTIH"/>
<accession>A0A4Y7KYC3</accession>
<evidence type="ECO:0000256" key="1">
    <source>
        <dbReference type="ARBA" id="ARBA00004323"/>
    </source>
</evidence>
<evidence type="ECO:0000313" key="8">
    <source>
        <dbReference type="EMBL" id="RZC77777.1"/>
    </source>
</evidence>
<dbReference type="AlphaFoldDB" id="A0A4Y7KYC3"/>
<dbReference type="GO" id="GO:0016757">
    <property type="term" value="F:glycosyltransferase activity"/>
    <property type="evidence" value="ECO:0007669"/>
    <property type="project" value="UniProtKB-KW"/>
</dbReference>
<evidence type="ECO:0000256" key="3">
    <source>
        <dbReference type="ARBA" id="ARBA00022676"/>
    </source>
</evidence>
<dbReference type="InterPro" id="IPR004263">
    <property type="entry name" value="Exostosin"/>
</dbReference>
<dbReference type="Gramene" id="RZC77777">
    <property type="protein sequence ID" value="RZC77777"/>
    <property type="gene ID" value="C5167_002013"/>
</dbReference>
<evidence type="ECO:0000256" key="2">
    <source>
        <dbReference type="ARBA" id="ARBA00010271"/>
    </source>
</evidence>
<keyword evidence="4" id="KW-0735">Signal-anchor</keyword>
<name>A0A4Y7KYC3_PAPSO</name>
<keyword evidence="3" id="KW-0808">Transferase</keyword>